<accession>A0A0G4MNS4</accession>
<protein>
    <submittedName>
        <fullName evidence="1">Uncharacterized protein</fullName>
    </submittedName>
</protein>
<evidence type="ECO:0000313" key="2">
    <source>
        <dbReference type="Proteomes" id="UP000044602"/>
    </source>
</evidence>
<gene>
    <name evidence="1" type="ORF">BN1708_019854</name>
</gene>
<reference evidence="1 2" key="1">
    <citation type="submission" date="2015-05" db="EMBL/GenBank/DDBJ databases">
        <authorList>
            <person name="Wang D.B."/>
            <person name="Wang M."/>
        </authorList>
    </citation>
    <scope>NUCLEOTIDE SEQUENCE [LARGE SCALE GENOMIC DNA]</scope>
    <source>
        <strain evidence="1">VL1</strain>
    </source>
</reference>
<proteinExistence type="predicted"/>
<sequence>KRLRFRRGPRWHGGGH</sequence>
<dbReference type="Proteomes" id="UP000044602">
    <property type="component" value="Unassembled WGS sequence"/>
</dbReference>
<dbReference type="EMBL" id="CVQH01023740">
    <property type="protein sequence ID" value="CRK35876.1"/>
    <property type="molecule type" value="Genomic_DNA"/>
</dbReference>
<evidence type="ECO:0000313" key="1">
    <source>
        <dbReference type="EMBL" id="CRK35876.1"/>
    </source>
</evidence>
<name>A0A0G4MNS4_VERLO</name>
<feature type="non-terminal residue" evidence="1">
    <location>
        <position position="1"/>
    </location>
</feature>
<keyword evidence="2" id="KW-1185">Reference proteome</keyword>
<organism evidence="1 2">
    <name type="scientific">Verticillium longisporum</name>
    <name type="common">Verticillium dahliae var. longisporum</name>
    <dbReference type="NCBI Taxonomy" id="100787"/>
    <lineage>
        <taxon>Eukaryota</taxon>
        <taxon>Fungi</taxon>
        <taxon>Dikarya</taxon>
        <taxon>Ascomycota</taxon>
        <taxon>Pezizomycotina</taxon>
        <taxon>Sordariomycetes</taxon>
        <taxon>Hypocreomycetidae</taxon>
        <taxon>Glomerellales</taxon>
        <taxon>Plectosphaerellaceae</taxon>
        <taxon>Verticillium</taxon>
    </lineage>
</organism>
<dbReference type="AlphaFoldDB" id="A0A0G4MNS4"/>